<dbReference type="Proteomes" id="UP000194236">
    <property type="component" value="Unassembled WGS sequence"/>
</dbReference>
<comment type="caution">
    <text evidence="2">The sequence shown here is derived from an EMBL/GenBank/DDBJ whole genome shotgun (WGS) entry which is preliminary data.</text>
</comment>
<sequence>MKRRKMRRFSRRSPRRRNTPIKLQRRSASSTTFCSLNTNDLAEEELRQPWIRQSPTYRLKSNFKNVDVDSTKIQASKAL</sequence>
<name>A0A1Y3BSL8_EURMA</name>
<proteinExistence type="predicted"/>
<feature type="compositionally biased region" description="Basic residues" evidence="1">
    <location>
        <begin position="1"/>
        <end position="25"/>
    </location>
</feature>
<keyword evidence="3" id="KW-1185">Reference proteome</keyword>
<evidence type="ECO:0000256" key="1">
    <source>
        <dbReference type="SAM" id="MobiDB-lite"/>
    </source>
</evidence>
<protein>
    <submittedName>
        <fullName evidence="2">Uncharacterized protein</fullName>
    </submittedName>
</protein>
<evidence type="ECO:0000313" key="3">
    <source>
        <dbReference type="Proteomes" id="UP000194236"/>
    </source>
</evidence>
<dbReference type="AlphaFoldDB" id="A0A1Y3BSL8"/>
<evidence type="ECO:0000313" key="2">
    <source>
        <dbReference type="EMBL" id="OTF83940.1"/>
    </source>
</evidence>
<dbReference type="EMBL" id="MUJZ01001505">
    <property type="protein sequence ID" value="OTF83940.1"/>
    <property type="molecule type" value="Genomic_DNA"/>
</dbReference>
<reference evidence="2 3" key="1">
    <citation type="submission" date="2017-03" db="EMBL/GenBank/DDBJ databases">
        <title>Genome Survey of Euroglyphus maynei.</title>
        <authorList>
            <person name="Arlian L.G."/>
            <person name="Morgan M.S."/>
            <person name="Rider S.D."/>
        </authorList>
    </citation>
    <scope>NUCLEOTIDE SEQUENCE [LARGE SCALE GENOMIC DNA]</scope>
    <source>
        <strain evidence="2">Arlian Lab</strain>
        <tissue evidence="2">Whole body</tissue>
    </source>
</reference>
<organism evidence="2 3">
    <name type="scientific">Euroglyphus maynei</name>
    <name type="common">Mayne's house dust mite</name>
    <dbReference type="NCBI Taxonomy" id="6958"/>
    <lineage>
        <taxon>Eukaryota</taxon>
        <taxon>Metazoa</taxon>
        <taxon>Ecdysozoa</taxon>
        <taxon>Arthropoda</taxon>
        <taxon>Chelicerata</taxon>
        <taxon>Arachnida</taxon>
        <taxon>Acari</taxon>
        <taxon>Acariformes</taxon>
        <taxon>Sarcoptiformes</taxon>
        <taxon>Astigmata</taxon>
        <taxon>Psoroptidia</taxon>
        <taxon>Analgoidea</taxon>
        <taxon>Pyroglyphidae</taxon>
        <taxon>Pyroglyphinae</taxon>
        <taxon>Euroglyphus</taxon>
    </lineage>
</organism>
<gene>
    <name evidence="2" type="ORF">BLA29_013647</name>
</gene>
<accession>A0A1Y3BSL8</accession>
<feature type="region of interest" description="Disordered" evidence="1">
    <location>
        <begin position="1"/>
        <end position="29"/>
    </location>
</feature>